<dbReference type="InterPro" id="IPR036249">
    <property type="entry name" value="Thioredoxin-like_sf"/>
</dbReference>
<evidence type="ECO:0000313" key="3">
    <source>
        <dbReference type="Proteomes" id="UP000676565"/>
    </source>
</evidence>
<evidence type="ECO:0008006" key="4">
    <source>
        <dbReference type="Google" id="ProtNLM"/>
    </source>
</evidence>
<sequence length="519" mass="55531">MVRASLEAEVPVTGGILALALLCPAAEPPGLAKGDELTFTGTVEEAVERPGVRFRRAQKLEIRVLVLEKKEAWADVAVLTLLRRKGDAVAGAVGAVTGGGTDKPAPPGVRLDLLRVHADGSAHHLHPTGPPPLTIDAKTPARTLPPIPLDTFAPFEFGLFPPRAPRSAPDKSWTVASTDPNRSAEVWQAQGTDFVTGEQCVLLVMNQQHANWAKPVGGRSAWLRADAVWVSALDGTARKVHRVIKHRDGSSTDLAAWVEVKYELKDKVPVIGRTFERYRRDVETAFAASADLAPFLADAVKHGPRFFEKRADKLELYLAESDTTSPYREAVLAVLRQLDAARRGESVTAAPITSARKRPAWPELNHPAPDFTAGPFRLSENRGKPVLLAFFKPGSETTDLALAIADAVHEKHGGRVAVVPLAVWGDLAAGQKDRDRRKLSVPVYDGTQADTAYGVESVPRFVVVDGSGTVSWTFVGVGAETGSSIKDKLDRLLAPASPNGAAGTIRVPGPVSGPTPPRP</sequence>
<dbReference type="Gene3D" id="3.40.30.10">
    <property type="entry name" value="Glutaredoxin"/>
    <property type="match status" value="1"/>
</dbReference>
<keyword evidence="3" id="KW-1185">Reference proteome</keyword>
<name>A0ABS5BYL8_9BACT</name>
<organism evidence="2 3">
    <name type="scientific">Gemmata palustris</name>
    <dbReference type="NCBI Taxonomy" id="2822762"/>
    <lineage>
        <taxon>Bacteria</taxon>
        <taxon>Pseudomonadati</taxon>
        <taxon>Planctomycetota</taxon>
        <taxon>Planctomycetia</taxon>
        <taxon>Gemmatales</taxon>
        <taxon>Gemmataceae</taxon>
        <taxon>Gemmata</taxon>
    </lineage>
</organism>
<dbReference type="SUPFAM" id="SSF52833">
    <property type="entry name" value="Thioredoxin-like"/>
    <property type="match status" value="1"/>
</dbReference>
<gene>
    <name evidence="2" type="ORF">J8F10_26625</name>
</gene>
<evidence type="ECO:0000313" key="2">
    <source>
        <dbReference type="EMBL" id="MBP3958837.1"/>
    </source>
</evidence>
<protein>
    <recommendedName>
        <fullName evidence="4">Thioredoxin domain-containing protein</fullName>
    </recommendedName>
</protein>
<reference evidence="2 3" key="1">
    <citation type="submission" date="2021-04" db="EMBL/GenBank/DDBJ databases">
        <authorList>
            <person name="Ivanova A."/>
        </authorList>
    </citation>
    <scope>NUCLEOTIDE SEQUENCE [LARGE SCALE GENOMIC DNA]</scope>
    <source>
        <strain evidence="2 3">G18</strain>
    </source>
</reference>
<dbReference type="EMBL" id="JAGKQQ010000001">
    <property type="protein sequence ID" value="MBP3958837.1"/>
    <property type="molecule type" value="Genomic_DNA"/>
</dbReference>
<dbReference type="RefSeq" id="WP_210659190.1">
    <property type="nucleotide sequence ID" value="NZ_JAGKQQ010000001.1"/>
</dbReference>
<accession>A0ABS5BYL8</accession>
<evidence type="ECO:0000256" key="1">
    <source>
        <dbReference type="SAM" id="MobiDB-lite"/>
    </source>
</evidence>
<dbReference type="Proteomes" id="UP000676565">
    <property type="component" value="Unassembled WGS sequence"/>
</dbReference>
<feature type="region of interest" description="Disordered" evidence="1">
    <location>
        <begin position="496"/>
        <end position="519"/>
    </location>
</feature>
<comment type="caution">
    <text evidence="2">The sequence shown here is derived from an EMBL/GenBank/DDBJ whole genome shotgun (WGS) entry which is preliminary data.</text>
</comment>
<proteinExistence type="predicted"/>